<comment type="caution">
    <text evidence="22">The sequence shown here is derived from an EMBL/GenBank/DDBJ whole genome shotgun (WGS) entry which is preliminary data.</text>
</comment>
<accession>A0AAJ4UY54</accession>
<evidence type="ECO:0000256" key="14">
    <source>
        <dbReference type="ARBA" id="ARBA00030048"/>
    </source>
</evidence>
<dbReference type="InterPro" id="IPR036565">
    <property type="entry name" value="Mur-like_cat_sf"/>
</dbReference>
<evidence type="ECO:0000256" key="13">
    <source>
        <dbReference type="ARBA" id="ARBA00022909"/>
    </source>
</evidence>
<comment type="catalytic activity">
    <reaction evidence="18">
        <text>10-formyltetrahydrofolyl-(gamma-L-Glu)(n) + L-glutamate + ATP = 10-formyltetrahydrofolyl-(gamma-L-Glu)(n+1) + ADP + phosphate + H(+)</text>
        <dbReference type="Rhea" id="RHEA:51904"/>
        <dbReference type="Rhea" id="RHEA-COMP:13088"/>
        <dbReference type="Rhea" id="RHEA-COMP:14300"/>
        <dbReference type="ChEBI" id="CHEBI:15378"/>
        <dbReference type="ChEBI" id="CHEBI:29985"/>
        <dbReference type="ChEBI" id="CHEBI:30616"/>
        <dbReference type="ChEBI" id="CHEBI:43474"/>
        <dbReference type="ChEBI" id="CHEBI:134413"/>
        <dbReference type="ChEBI" id="CHEBI:456216"/>
        <dbReference type="EC" id="6.3.2.17"/>
    </reaction>
</comment>
<gene>
    <name evidence="22" type="ORF">EDC58_1210</name>
</gene>
<proteinExistence type="inferred from homology"/>
<organism evidence="22 23">
    <name type="scientific">Caminibacter pacificus</name>
    <dbReference type="NCBI Taxonomy" id="1424653"/>
    <lineage>
        <taxon>Bacteria</taxon>
        <taxon>Pseudomonadati</taxon>
        <taxon>Campylobacterota</taxon>
        <taxon>Epsilonproteobacteria</taxon>
        <taxon>Nautiliales</taxon>
        <taxon>Nautiliaceae</taxon>
        <taxon>Caminibacter</taxon>
    </lineage>
</organism>
<evidence type="ECO:0000256" key="7">
    <source>
        <dbReference type="ARBA" id="ARBA00019357"/>
    </source>
</evidence>
<dbReference type="PANTHER" id="PTHR11136:SF0">
    <property type="entry name" value="DIHYDROFOLATE SYNTHETASE-RELATED"/>
    <property type="match status" value="1"/>
</dbReference>
<evidence type="ECO:0000256" key="8">
    <source>
        <dbReference type="ARBA" id="ARBA00022598"/>
    </source>
</evidence>
<dbReference type="EC" id="6.3.2.12" evidence="5"/>
<dbReference type="EC" id="6.3.2.17" evidence="6"/>
<comment type="pathway">
    <text evidence="2">Cofactor biosynthesis; tetrahydrofolate biosynthesis; 7,8-dihydrofolate from 2-amino-4-hydroxy-6-hydroxymethyl-7,8-dihydropteridine diphosphate and 4-aminobenzoate: step 2/2.</text>
</comment>
<name>A0AAJ4UY54_9BACT</name>
<evidence type="ECO:0000256" key="5">
    <source>
        <dbReference type="ARBA" id="ARBA00013023"/>
    </source>
</evidence>
<keyword evidence="13" id="KW-0289">Folate biosynthesis</keyword>
<comment type="function">
    <text evidence="1">Functions in two distinct reactions of the de novo folate biosynthetic pathway. Catalyzes the addition of a glutamate residue to dihydropteroate (7,8-dihydropteroate or H2Pte) to form dihydrofolate (7,8-dihydrofolate monoglutamate or H2Pte-Glu). Also catalyzes successive additions of L-glutamate to tetrahydrofolate or 10-formyltetrahydrofolate or 5,10-methylenetetrahydrofolate, leading to folylpolyglutamate derivatives.</text>
</comment>
<evidence type="ECO:0000256" key="15">
    <source>
        <dbReference type="ARBA" id="ARBA00030592"/>
    </source>
</evidence>
<comment type="similarity">
    <text evidence="4">Belongs to the folylpolyglutamate synthase family.</text>
</comment>
<evidence type="ECO:0000256" key="1">
    <source>
        <dbReference type="ARBA" id="ARBA00002714"/>
    </source>
</evidence>
<comment type="catalytic activity">
    <reaction evidence="17">
        <text>(6S)-5,6,7,8-tetrahydrofolyl-(gamma-L-Glu)(n) + L-glutamate + ATP = (6S)-5,6,7,8-tetrahydrofolyl-(gamma-L-Glu)(n+1) + ADP + phosphate + H(+)</text>
        <dbReference type="Rhea" id="RHEA:10580"/>
        <dbReference type="Rhea" id="RHEA-COMP:14738"/>
        <dbReference type="Rhea" id="RHEA-COMP:14740"/>
        <dbReference type="ChEBI" id="CHEBI:15378"/>
        <dbReference type="ChEBI" id="CHEBI:29985"/>
        <dbReference type="ChEBI" id="CHEBI:30616"/>
        <dbReference type="ChEBI" id="CHEBI:43474"/>
        <dbReference type="ChEBI" id="CHEBI:141005"/>
        <dbReference type="ChEBI" id="CHEBI:456216"/>
        <dbReference type="EC" id="6.3.2.17"/>
    </reaction>
</comment>
<dbReference type="AlphaFoldDB" id="A0AAJ4UY54"/>
<evidence type="ECO:0000256" key="9">
    <source>
        <dbReference type="ARBA" id="ARBA00022723"/>
    </source>
</evidence>
<dbReference type="GO" id="GO:0008841">
    <property type="term" value="F:dihydrofolate synthase activity"/>
    <property type="evidence" value="ECO:0007669"/>
    <property type="project" value="UniProtKB-EC"/>
</dbReference>
<comment type="catalytic activity">
    <reaction evidence="19">
        <text>(6R)-5,10-methylenetetrahydrofolyl-(gamma-L-Glu)(n) + L-glutamate + ATP = (6R)-5,10-methylenetetrahydrofolyl-(gamma-L-Glu)(n+1) + ADP + phosphate + H(+)</text>
        <dbReference type="Rhea" id="RHEA:51912"/>
        <dbReference type="Rhea" id="RHEA-COMP:13257"/>
        <dbReference type="Rhea" id="RHEA-COMP:13258"/>
        <dbReference type="ChEBI" id="CHEBI:15378"/>
        <dbReference type="ChEBI" id="CHEBI:29985"/>
        <dbReference type="ChEBI" id="CHEBI:30616"/>
        <dbReference type="ChEBI" id="CHEBI:43474"/>
        <dbReference type="ChEBI" id="CHEBI:136572"/>
        <dbReference type="ChEBI" id="CHEBI:456216"/>
        <dbReference type="EC" id="6.3.2.17"/>
    </reaction>
</comment>
<dbReference type="GO" id="GO:0004326">
    <property type="term" value="F:tetrahydrofolylpolyglutamate synthase activity"/>
    <property type="evidence" value="ECO:0007669"/>
    <property type="project" value="UniProtKB-EC"/>
</dbReference>
<keyword evidence="9" id="KW-0479">Metal-binding</keyword>
<evidence type="ECO:0000256" key="2">
    <source>
        <dbReference type="ARBA" id="ARBA00004799"/>
    </source>
</evidence>
<dbReference type="GO" id="GO:0046656">
    <property type="term" value="P:folic acid biosynthetic process"/>
    <property type="evidence" value="ECO:0007669"/>
    <property type="project" value="UniProtKB-KW"/>
</dbReference>
<evidence type="ECO:0000313" key="23">
    <source>
        <dbReference type="Proteomes" id="UP000272781"/>
    </source>
</evidence>
<evidence type="ECO:0000256" key="3">
    <source>
        <dbReference type="ARBA" id="ARBA00005150"/>
    </source>
</evidence>
<evidence type="ECO:0000256" key="12">
    <source>
        <dbReference type="ARBA" id="ARBA00022842"/>
    </source>
</evidence>
<dbReference type="SUPFAM" id="SSF53623">
    <property type="entry name" value="MurD-like peptide ligases, catalytic domain"/>
    <property type="match status" value="1"/>
</dbReference>
<evidence type="ECO:0000256" key="17">
    <source>
        <dbReference type="ARBA" id="ARBA00047493"/>
    </source>
</evidence>
<comment type="catalytic activity">
    <reaction evidence="20">
        <text>7,8-dihydropteroate + L-glutamate + ATP = 7,8-dihydrofolate + ADP + phosphate + H(+)</text>
        <dbReference type="Rhea" id="RHEA:23584"/>
        <dbReference type="ChEBI" id="CHEBI:15378"/>
        <dbReference type="ChEBI" id="CHEBI:17839"/>
        <dbReference type="ChEBI" id="CHEBI:29985"/>
        <dbReference type="ChEBI" id="CHEBI:30616"/>
        <dbReference type="ChEBI" id="CHEBI:43474"/>
        <dbReference type="ChEBI" id="CHEBI:57451"/>
        <dbReference type="ChEBI" id="CHEBI:456216"/>
        <dbReference type="EC" id="6.3.2.12"/>
    </reaction>
</comment>
<dbReference type="Pfam" id="PF02875">
    <property type="entry name" value="Mur_ligase_C"/>
    <property type="match status" value="1"/>
</dbReference>
<dbReference type="InterPro" id="IPR004101">
    <property type="entry name" value="Mur_ligase_C"/>
</dbReference>
<feature type="domain" description="Mur ligase C-terminal" evidence="21">
    <location>
        <begin position="276"/>
        <end position="366"/>
    </location>
</feature>
<evidence type="ECO:0000313" key="22">
    <source>
        <dbReference type="EMBL" id="ROR40221.1"/>
    </source>
</evidence>
<evidence type="ECO:0000256" key="16">
    <source>
        <dbReference type="ARBA" id="ARBA00032510"/>
    </source>
</evidence>
<evidence type="ECO:0000256" key="18">
    <source>
        <dbReference type="ARBA" id="ARBA00047808"/>
    </source>
</evidence>
<evidence type="ECO:0000256" key="6">
    <source>
        <dbReference type="ARBA" id="ARBA00013025"/>
    </source>
</evidence>
<evidence type="ECO:0000256" key="20">
    <source>
        <dbReference type="ARBA" id="ARBA00049161"/>
    </source>
</evidence>
<dbReference type="GO" id="GO:0005524">
    <property type="term" value="F:ATP binding"/>
    <property type="evidence" value="ECO:0007669"/>
    <property type="project" value="UniProtKB-KW"/>
</dbReference>
<protein>
    <recommendedName>
        <fullName evidence="7">Dihydrofolate synthase/folylpolyglutamate synthase</fullName>
        <ecNumber evidence="5">6.3.2.12</ecNumber>
        <ecNumber evidence="6">6.3.2.17</ecNumber>
    </recommendedName>
    <alternativeName>
        <fullName evidence="16">Folylpoly-gamma-glutamate synthetase-dihydrofolate synthetase</fullName>
    </alternativeName>
    <alternativeName>
        <fullName evidence="14">Folylpolyglutamate synthetase</fullName>
    </alternativeName>
    <alternativeName>
        <fullName evidence="15">Tetrahydrofolylpolyglutamate synthase</fullName>
    </alternativeName>
</protein>
<sequence>MQKEAEEIKFAPMMSVSEFLNRKPLFYKEIDVLRMPKAYNLIRNKIKIPPVIHIIGTNGKGSTGRFLAHTLLKRGYKVGHYTSPHIMKFNERIWINGENISDEFLEEVHQKLQKLLPKNVIDSLSYFEYTTFLAALSFEGLDFVIMEAGLGGEFDATNVFEKEISLVTTIDLDHQSFLGDNIIDIATTKLNSIQNEAIIGKQIHEDVEWVVQKKINEGKKIYKYLDFFEMEEIEELKKEFKFAKFLFPNFLLAMSYLKKRGISFSPKDLNDLRLPGRFEEIEKDLWIDVGHNPLAAREIVKSLPKKVNLVYNTYADKDYEEILKILKPKINKLYLIDVKNDRIEEKEKIKKTAEKLGIDVEEFKKIKKPMLVFGSFSVVEEFLKWKKSLK</sequence>
<keyword evidence="11" id="KW-0067">ATP-binding</keyword>
<evidence type="ECO:0000256" key="4">
    <source>
        <dbReference type="ARBA" id="ARBA00008276"/>
    </source>
</evidence>
<reference evidence="22 23" key="1">
    <citation type="submission" date="2018-11" db="EMBL/GenBank/DDBJ databases">
        <title>Genomic Encyclopedia of Type Strains, Phase IV (KMG-IV): sequencing the most valuable type-strain genomes for metagenomic binning, comparative biology and taxonomic classification.</title>
        <authorList>
            <person name="Goeker M."/>
        </authorList>
    </citation>
    <scope>NUCLEOTIDE SEQUENCE [LARGE SCALE GENOMIC DNA]</scope>
    <source>
        <strain evidence="22 23">DSM 27783</strain>
    </source>
</reference>
<dbReference type="Gene3D" id="3.90.190.20">
    <property type="entry name" value="Mur ligase, C-terminal domain"/>
    <property type="match status" value="1"/>
</dbReference>
<dbReference type="Proteomes" id="UP000272781">
    <property type="component" value="Unassembled WGS sequence"/>
</dbReference>
<dbReference type="GO" id="GO:0005737">
    <property type="term" value="C:cytoplasm"/>
    <property type="evidence" value="ECO:0007669"/>
    <property type="project" value="TreeGrafter"/>
</dbReference>
<dbReference type="InterPro" id="IPR001645">
    <property type="entry name" value="Folylpolyglutamate_synth"/>
</dbReference>
<comment type="pathway">
    <text evidence="3">Cofactor biosynthesis; tetrahydrofolylpolyglutamate biosynthesis.</text>
</comment>
<dbReference type="SUPFAM" id="SSF53244">
    <property type="entry name" value="MurD-like peptide ligases, peptide-binding domain"/>
    <property type="match status" value="1"/>
</dbReference>
<evidence type="ECO:0000256" key="11">
    <source>
        <dbReference type="ARBA" id="ARBA00022840"/>
    </source>
</evidence>
<keyword evidence="10" id="KW-0547">Nucleotide-binding</keyword>
<evidence type="ECO:0000256" key="19">
    <source>
        <dbReference type="ARBA" id="ARBA00049035"/>
    </source>
</evidence>
<keyword evidence="8" id="KW-0436">Ligase</keyword>
<dbReference type="InterPro" id="IPR036615">
    <property type="entry name" value="Mur_ligase_C_dom_sf"/>
</dbReference>
<dbReference type="GO" id="GO:0046872">
    <property type="term" value="F:metal ion binding"/>
    <property type="evidence" value="ECO:0007669"/>
    <property type="project" value="UniProtKB-KW"/>
</dbReference>
<dbReference type="Gene3D" id="3.40.1190.10">
    <property type="entry name" value="Mur-like, catalytic domain"/>
    <property type="match status" value="1"/>
</dbReference>
<evidence type="ECO:0000256" key="10">
    <source>
        <dbReference type="ARBA" id="ARBA00022741"/>
    </source>
</evidence>
<dbReference type="PANTHER" id="PTHR11136">
    <property type="entry name" value="FOLYLPOLYGLUTAMATE SYNTHASE-RELATED"/>
    <property type="match status" value="1"/>
</dbReference>
<dbReference type="NCBIfam" id="TIGR01499">
    <property type="entry name" value="folC"/>
    <property type="match status" value="1"/>
</dbReference>
<dbReference type="EMBL" id="RJVK01000002">
    <property type="protein sequence ID" value="ROR40221.1"/>
    <property type="molecule type" value="Genomic_DNA"/>
</dbReference>
<evidence type="ECO:0000259" key="21">
    <source>
        <dbReference type="Pfam" id="PF02875"/>
    </source>
</evidence>
<keyword evidence="12" id="KW-0460">Magnesium</keyword>